<keyword evidence="3 4" id="KW-0732">Signal</keyword>
<keyword evidence="6" id="KW-1185">Reference proteome</keyword>
<dbReference type="Proteomes" id="UP001597120">
    <property type="component" value="Unassembled WGS sequence"/>
</dbReference>
<evidence type="ECO:0000256" key="4">
    <source>
        <dbReference type="SAM" id="SignalP"/>
    </source>
</evidence>
<dbReference type="Pfam" id="PF13416">
    <property type="entry name" value="SBP_bac_8"/>
    <property type="match status" value="1"/>
</dbReference>
<organism evidence="5 6">
    <name type="scientific">Paenibacillus residui</name>
    <dbReference type="NCBI Taxonomy" id="629724"/>
    <lineage>
        <taxon>Bacteria</taxon>
        <taxon>Bacillati</taxon>
        <taxon>Bacillota</taxon>
        <taxon>Bacilli</taxon>
        <taxon>Bacillales</taxon>
        <taxon>Paenibacillaceae</taxon>
        <taxon>Paenibacillus</taxon>
    </lineage>
</organism>
<evidence type="ECO:0000256" key="2">
    <source>
        <dbReference type="ARBA" id="ARBA00022448"/>
    </source>
</evidence>
<evidence type="ECO:0000313" key="6">
    <source>
        <dbReference type="Proteomes" id="UP001597120"/>
    </source>
</evidence>
<gene>
    <name evidence="5" type="ORF">ACFQ03_16755</name>
</gene>
<feature type="signal peptide" evidence="4">
    <location>
        <begin position="1"/>
        <end position="23"/>
    </location>
</feature>
<dbReference type="PROSITE" id="PS51257">
    <property type="entry name" value="PROKAR_LIPOPROTEIN"/>
    <property type="match status" value="1"/>
</dbReference>
<sequence length="419" mass="46341">MKSNMSKLLAVGLTTVMVSGVVAGCAKNSTPSSEGSGASGEQPKKLTVTMALSEEEWAVMKQDIIPAFEKKHNAKIEALQVEAQDVVKKLEAMKQANKMEIDLIAQDVNNTSLLVSKGLVEDLSAYKDKIPGEAIEGLVTAGEFDGKTYFLPYRPNVEINYYNENKFQQYGLEAPKTWDELLHVAKTLKEKEQLGRVALKIKLTGDVIEIVEFIRQAGGDPLVLNDEGTIKAYTYLQELWPYLSEDTLKASFSSTNSFLASESVYYAPNWPFGVNIIVKDGGKTEIKANAGFSGPEGAVKTLGGEVMGIPVGSSNKELALEFMEYLMSKEVQEQLITKLGWPSFRSDVYGEVEDWQKPYFEAVQEGLKVAKPLPNVPYWADVNKAINESLSEVVIDKKDVKETLDKYAEIIQKAKSEHE</sequence>
<comment type="similarity">
    <text evidence="1">Belongs to the bacterial solute-binding protein 1 family.</text>
</comment>
<evidence type="ECO:0000313" key="5">
    <source>
        <dbReference type="EMBL" id="MFD0870795.1"/>
    </source>
</evidence>
<name>A0ABW3DBB2_9BACL</name>
<dbReference type="SUPFAM" id="SSF53850">
    <property type="entry name" value="Periplasmic binding protein-like II"/>
    <property type="match status" value="1"/>
</dbReference>
<protein>
    <submittedName>
        <fullName evidence="5">Extracellular solute-binding protein</fullName>
    </submittedName>
</protein>
<evidence type="ECO:0000256" key="3">
    <source>
        <dbReference type="ARBA" id="ARBA00022729"/>
    </source>
</evidence>
<dbReference type="PANTHER" id="PTHR30061:SF50">
    <property type="entry name" value="MALTOSE_MALTODEXTRIN-BINDING PERIPLASMIC PROTEIN"/>
    <property type="match status" value="1"/>
</dbReference>
<feature type="chain" id="PRO_5046046966" evidence="4">
    <location>
        <begin position="24"/>
        <end position="419"/>
    </location>
</feature>
<evidence type="ECO:0000256" key="1">
    <source>
        <dbReference type="ARBA" id="ARBA00008520"/>
    </source>
</evidence>
<dbReference type="InterPro" id="IPR006059">
    <property type="entry name" value="SBP"/>
</dbReference>
<proteinExistence type="inferred from homology"/>
<dbReference type="PANTHER" id="PTHR30061">
    <property type="entry name" value="MALTOSE-BINDING PERIPLASMIC PROTEIN"/>
    <property type="match status" value="1"/>
</dbReference>
<dbReference type="EMBL" id="JBHTIU010000061">
    <property type="protein sequence ID" value="MFD0870795.1"/>
    <property type="molecule type" value="Genomic_DNA"/>
</dbReference>
<comment type="caution">
    <text evidence="5">The sequence shown here is derived from an EMBL/GenBank/DDBJ whole genome shotgun (WGS) entry which is preliminary data.</text>
</comment>
<keyword evidence="2" id="KW-0813">Transport</keyword>
<dbReference type="RefSeq" id="WP_144941754.1">
    <property type="nucleotide sequence ID" value="NZ_JBHTIU010000061.1"/>
</dbReference>
<accession>A0ABW3DBB2</accession>
<reference evidence="6" key="1">
    <citation type="journal article" date="2019" name="Int. J. Syst. Evol. Microbiol.">
        <title>The Global Catalogue of Microorganisms (GCM) 10K type strain sequencing project: providing services to taxonomists for standard genome sequencing and annotation.</title>
        <authorList>
            <consortium name="The Broad Institute Genomics Platform"/>
            <consortium name="The Broad Institute Genome Sequencing Center for Infectious Disease"/>
            <person name="Wu L."/>
            <person name="Ma J."/>
        </authorList>
    </citation>
    <scope>NUCLEOTIDE SEQUENCE [LARGE SCALE GENOMIC DNA]</scope>
    <source>
        <strain evidence="6">CCUG 57263</strain>
    </source>
</reference>
<dbReference type="Gene3D" id="3.40.190.10">
    <property type="entry name" value="Periplasmic binding protein-like II"/>
    <property type="match status" value="1"/>
</dbReference>